<dbReference type="PANTHER" id="PTHR30383">
    <property type="entry name" value="THIOESTERASE 1/PROTEASE 1/LYSOPHOSPHOLIPASE L1"/>
    <property type="match status" value="1"/>
</dbReference>
<feature type="signal peptide" evidence="1">
    <location>
        <begin position="1"/>
        <end position="31"/>
    </location>
</feature>
<comment type="caution">
    <text evidence="3">The sequence shown here is derived from an EMBL/GenBank/DDBJ whole genome shotgun (WGS) entry which is preliminary data.</text>
</comment>
<dbReference type="PANTHER" id="PTHR30383:SF5">
    <property type="entry name" value="SGNH HYDROLASE-TYPE ESTERASE DOMAIN-CONTAINING PROTEIN"/>
    <property type="match status" value="1"/>
</dbReference>
<proteinExistence type="predicted"/>
<evidence type="ECO:0000256" key="1">
    <source>
        <dbReference type="SAM" id="SignalP"/>
    </source>
</evidence>
<evidence type="ECO:0000259" key="2">
    <source>
        <dbReference type="Pfam" id="PF13472"/>
    </source>
</evidence>
<dbReference type="InterPro" id="IPR013830">
    <property type="entry name" value="SGNH_hydro"/>
</dbReference>
<protein>
    <submittedName>
        <fullName evidence="3">Acyl-CoA thioesterase-1</fullName>
    </submittedName>
</protein>
<feature type="chain" id="PRO_5041937982" evidence="1">
    <location>
        <begin position="32"/>
        <end position="273"/>
    </location>
</feature>
<dbReference type="Proteomes" id="UP001206128">
    <property type="component" value="Unassembled WGS sequence"/>
</dbReference>
<keyword evidence="4" id="KW-1185">Reference proteome</keyword>
<dbReference type="RefSeq" id="WP_253775876.1">
    <property type="nucleotide sequence ID" value="NZ_JAMTCK010000013.1"/>
</dbReference>
<dbReference type="Gene3D" id="3.40.50.1110">
    <property type="entry name" value="SGNH hydrolase"/>
    <property type="match status" value="1"/>
</dbReference>
<dbReference type="EMBL" id="JAMTCK010000013">
    <property type="protein sequence ID" value="MCP2168216.1"/>
    <property type="molecule type" value="Genomic_DNA"/>
</dbReference>
<dbReference type="SUPFAM" id="SSF52266">
    <property type="entry name" value="SGNH hydrolase"/>
    <property type="match status" value="1"/>
</dbReference>
<accession>A0AAE3KHE7</accession>
<dbReference type="AlphaFoldDB" id="A0AAE3KHE7"/>
<evidence type="ECO:0000313" key="3">
    <source>
        <dbReference type="EMBL" id="MCP2168216.1"/>
    </source>
</evidence>
<evidence type="ECO:0000313" key="4">
    <source>
        <dbReference type="Proteomes" id="UP001206128"/>
    </source>
</evidence>
<organism evidence="3 4">
    <name type="scientific">Goodfellowiella coeruleoviolacea</name>
    <dbReference type="NCBI Taxonomy" id="334858"/>
    <lineage>
        <taxon>Bacteria</taxon>
        <taxon>Bacillati</taxon>
        <taxon>Actinomycetota</taxon>
        <taxon>Actinomycetes</taxon>
        <taxon>Pseudonocardiales</taxon>
        <taxon>Pseudonocardiaceae</taxon>
        <taxon>Goodfellowiella</taxon>
    </lineage>
</organism>
<keyword evidence="1" id="KW-0732">Signal</keyword>
<sequence>MTRTRARLGLAAVVLAMLTGLVAIQPSAASASSDVSPDASAGVSAGVSSTASAEEVTAASGPTWCTDKSRLVVLGDSAATGYGTTGYPADVQTYVPTENGWVAKMARNLAGFGTEVTNLAHNGALVADYLPGGRWADTTSAVAQIQQLQPSMVIVELGGNDFYIDRDPEVFARQLRQLVDSIKAAAPSSSIFLVKIWEIGQRESPRAVHTWSEYGAKMHEVAVATGAGLSDLAQYLPSPNNDTAGLYLPDRIHLNNAGNLVVHGALYTWMISC</sequence>
<dbReference type="GO" id="GO:0004622">
    <property type="term" value="F:phosphatidylcholine lysophospholipase activity"/>
    <property type="evidence" value="ECO:0007669"/>
    <property type="project" value="TreeGrafter"/>
</dbReference>
<feature type="domain" description="SGNH hydrolase-type esterase" evidence="2">
    <location>
        <begin position="73"/>
        <end position="259"/>
    </location>
</feature>
<dbReference type="InterPro" id="IPR036514">
    <property type="entry name" value="SGNH_hydro_sf"/>
</dbReference>
<gene>
    <name evidence="3" type="ORF">LX83_005094</name>
</gene>
<dbReference type="InterPro" id="IPR051532">
    <property type="entry name" value="Ester_Hydrolysis_Enzymes"/>
</dbReference>
<reference evidence="3" key="1">
    <citation type="submission" date="2022-06" db="EMBL/GenBank/DDBJ databases">
        <title>Genomic Encyclopedia of Archaeal and Bacterial Type Strains, Phase II (KMG-II): from individual species to whole genera.</title>
        <authorList>
            <person name="Goeker M."/>
        </authorList>
    </citation>
    <scope>NUCLEOTIDE SEQUENCE</scope>
    <source>
        <strain evidence="3">DSM 43935</strain>
    </source>
</reference>
<dbReference type="CDD" id="cd00229">
    <property type="entry name" value="SGNH_hydrolase"/>
    <property type="match status" value="1"/>
</dbReference>
<name>A0AAE3KHE7_9PSEU</name>
<dbReference type="Pfam" id="PF13472">
    <property type="entry name" value="Lipase_GDSL_2"/>
    <property type="match status" value="1"/>
</dbReference>